<feature type="region of interest" description="Disordered" evidence="1">
    <location>
        <begin position="1"/>
        <end position="40"/>
    </location>
</feature>
<gene>
    <name evidence="2" type="ORF">IAC76_06270</name>
</gene>
<evidence type="ECO:0000313" key="3">
    <source>
        <dbReference type="Proteomes" id="UP000823632"/>
    </source>
</evidence>
<sequence>MVKKIMKSDTVRTVKKNLKQHMKKKLPEQKPDTFERSVQNDKSLETKNLKFKAYDVEFSPKDVEKMKKMSLEEENKYILELKRQGRYKVIKDSEDKS</sequence>
<proteinExistence type="predicted"/>
<dbReference type="EMBL" id="JADIND010000135">
    <property type="protein sequence ID" value="MBO8430977.1"/>
    <property type="molecule type" value="Genomic_DNA"/>
</dbReference>
<name>A0A9D9DPJ2_9BACT</name>
<feature type="compositionally biased region" description="Basic and acidic residues" evidence="1">
    <location>
        <begin position="25"/>
        <end position="40"/>
    </location>
</feature>
<accession>A0A9D9DPJ2</accession>
<comment type="caution">
    <text evidence="2">The sequence shown here is derived from an EMBL/GenBank/DDBJ whole genome shotgun (WGS) entry which is preliminary data.</text>
</comment>
<dbReference type="AlphaFoldDB" id="A0A9D9DPJ2"/>
<organism evidence="2 3">
    <name type="scientific">Candidatus Scatousia excrementipullorum</name>
    <dbReference type="NCBI Taxonomy" id="2840936"/>
    <lineage>
        <taxon>Bacteria</taxon>
        <taxon>Candidatus Scatousia</taxon>
    </lineage>
</organism>
<evidence type="ECO:0000256" key="1">
    <source>
        <dbReference type="SAM" id="MobiDB-lite"/>
    </source>
</evidence>
<feature type="compositionally biased region" description="Basic and acidic residues" evidence="1">
    <location>
        <begin position="1"/>
        <end position="12"/>
    </location>
</feature>
<evidence type="ECO:0000313" key="2">
    <source>
        <dbReference type="EMBL" id="MBO8430977.1"/>
    </source>
</evidence>
<feature type="compositionally biased region" description="Basic residues" evidence="1">
    <location>
        <begin position="13"/>
        <end position="24"/>
    </location>
</feature>
<dbReference type="Proteomes" id="UP000823632">
    <property type="component" value="Unassembled WGS sequence"/>
</dbReference>
<protein>
    <submittedName>
        <fullName evidence="2">Uncharacterized protein</fullName>
    </submittedName>
</protein>
<reference evidence="2" key="1">
    <citation type="submission" date="2020-10" db="EMBL/GenBank/DDBJ databases">
        <authorList>
            <person name="Gilroy R."/>
        </authorList>
    </citation>
    <scope>NUCLEOTIDE SEQUENCE</scope>
    <source>
        <strain evidence="2">10192</strain>
    </source>
</reference>
<reference evidence="2" key="2">
    <citation type="journal article" date="2021" name="PeerJ">
        <title>Extensive microbial diversity within the chicken gut microbiome revealed by metagenomics and culture.</title>
        <authorList>
            <person name="Gilroy R."/>
            <person name="Ravi A."/>
            <person name="Getino M."/>
            <person name="Pursley I."/>
            <person name="Horton D.L."/>
            <person name="Alikhan N.F."/>
            <person name="Baker D."/>
            <person name="Gharbi K."/>
            <person name="Hall N."/>
            <person name="Watson M."/>
            <person name="Adriaenssens E.M."/>
            <person name="Foster-Nyarko E."/>
            <person name="Jarju S."/>
            <person name="Secka A."/>
            <person name="Antonio M."/>
            <person name="Oren A."/>
            <person name="Chaudhuri R.R."/>
            <person name="La Ragione R."/>
            <person name="Hildebrand F."/>
            <person name="Pallen M.J."/>
        </authorList>
    </citation>
    <scope>NUCLEOTIDE SEQUENCE</scope>
    <source>
        <strain evidence="2">10192</strain>
    </source>
</reference>